<keyword evidence="4" id="KW-1185">Reference proteome</keyword>
<proteinExistence type="predicted"/>
<dbReference type="RefSeq" id="WP_344812384.1">
    <property type="nucleotide sequence ID" value="NZ_BAAAYX010000005.1"/>
</dbReference>
<evidence type="ECO:0000313" key="4">
    <source>
        <dbReference type="Proteomes" id="UP001500051"/>
    </source>
</evidence>
<protein>
    <submittedName>
        <fullName evidence="3">NAD(P)-dependent oxidoreductase</fullName>
    </submittedName>
</protein>
<dbReference type="InterPro" id="IPR020904">
    <property type="entry name" value="Sc_DH/Rdtase_CS"/>
</dbReference>
<dbReference type="PANTHER" id="PTHR43245">
    <property type="entry name" value="BIFUNCTIONAL POLYMYXIN RESISTANCE PROTEIN ARNA"/>
    <property type="match status" value="1"/>
</dbReference>
<evidence type="ECO:0000256" key="1">
    <source>
        <dbReference type="SAM" id="MobiDB-lite"/>
    </source>
</evidence>
<dbReference type="SUPFAM" id="SSF51735">
    <property type="entry name" value="NAD(P)-binding Rossmann-fold domains"/>
    <property type="match status" value="1"/>
</dbReference>
<dbReference type="PROSITE" id="PS00061">
    <property type="entry name" value="ADH_SHORT"/>
    <property type="match status" value="1"/>
</dbReference>
<feature type="compositionally biased region" description="Low complexity" evidence="1">
    <location>
        <begin position="304"/>
        <end position="313"/>
    </location>
</feature>
<gene>
    <name evidence="3" type="ORF">GCM10022204_21900</name>
</gene>
<comment type="caution">
    <text evidence="3">The sequence shown here is derived from an EMBL/GenBank/DDBJ whole genome shotgun (WGS) entry which is preliminary data.</text>
</comment>
<dbReference type="Proteomes" id="UP001500051">
    <property type="component" value="Unassembled WGS sequence"/>
</dbReference>
<feature type="region of interest" description="Disordered" evidence="1">
    <location>
        <begin position="304"/>
        <end position="323"/>
    </location>
</feature>
<sequence length="323" mass="33209">MKVLVTGGAGRLGASVVTGLVGHGHEVISVDRAELAGLPAAEQVSVDLTDAGATDAVFARLRPEAVVHLAAIATPFSAPEPVIWDTNTSIAFHVLQSAVTHGASRVLASSSPTPLGYGAPTGWRPAYLPIDEQHPLRPWNAYAASKAAIEHLVAMFAAQQGPAVAVGSFRPCFVLSPEEWAGAPTQQGHTVAERLADPALAAVSLFNYVDARDAADFVDTWLAGAPELENGQTFFVGAADALATKPLAELIPRFFPGTEDLAAGLTGDSPAFSIARAASELGWRPTRSWRTELALAPADVSASAVAPTTTDADGSGGAGVPVP</sequence>
<accession>A0ABP7DG79</accession>
<name>A0ABP7DG79_9ACTN</name>
<organism evidence="3 4">
    <name type="scientific">Microlunatus aurantiacus</name>
    <dbReference type="NCBI Taxonomy" id="446786"/>
    <lineage>
        <taxon>Bacteria</taxon>
        <taxon>Bacillati</taxon>
        <taxon>Actinomycetota</taxon>
        <taxon>Actinomycetes</taxon>
        <taxon>Propionibacteriales</taxon>
        <taxon>Propionibacteriaceae</taxon>
        <taxon>Microlunatus</taxon>
    </lineage>
</organism>
<dbReference type="InterPro" id="IPR036291">
    <property type="entry name" value="NAD(P)-bd_dom_sf"/>
</dbReference>
<dbReference type="EMBL" id="BAAAYX010000005">
    <property type="protein sequence ID" value="GAA3704108.1"/>
    <property type="molecule type" value="Genomic_DNA"/>
</dbReference>
<evidence type="ECO:0000259" key="2">
    <source>
        <dbReference type="Pfam" id="PF01370"/>
    </source>
</evidence>
<feature type="compositionally biased region" description="Gly residues" evidence="1">
    <location>
        <begin position="314"/>
        <end position="323"/>
    </location>
</feature>
<dbReference type="InterPro" id="IPR001509">
    <property type="entry name" value="Epimerase_deHydtase"/>
</dbReference>
<dbReference type="InterPro" id="IPR050177">
    <property type="entry name" value="Lipid_A_modif_metabolic_enz"/>
</dbReference>
<reference evidence="4" key="1">
    <citation type="journal article" date="2019" name="Int. J. Syst. Evol. Microbiol.">
        <title>The Global Catalogue of Microorganisms (GCM) 10K type strain sequencing project: providing services to taxonomists for standard genome sequencing and annotation.</title>
        <authorList>
            <consortium name="The Broad Institute Genomics Platform"/>
            <consortium name="The Broad Institute Genome Sequencing Center for Infectious Disease"/>
            <person name="Wu L."/>
            <person name="Ma J."/>
        </authorList>
    </citation>
    <scope>NUCLEOTIDE SEQUENCE [LARGE SCALE GENOMIC DNA]</scope>
    <source>
        <strain evidence="4">JCM 16548</strain>
    </source>
</reference>
<dbReference type="Pfam" id="PF01370">
    <property type="entry name" value="Epimerase"/>
    <property type="match status" value="1"/>
</dbReference>
<feature type="domain" description="NAD-dependent epimerase/dehydratase" evidence="2">
    <location>
        <begin position="3"/>
        <end position="236"/>
    </location>
</feature>
<dbReference type="Gene3D" id="3.40.50.720">
    <property type="entry name" value="NAD(P)-binding Rossmann-like Domain"/>
    <property type="match status" value="1"/>
</dbReference>
<evidence type="ECO:0000313" key="3">
    <source>
        <dbReference type="EMBL" id="GAA3704108.1"/>
    </source>
</evidence>